<dbReference type="Proteomes" id="UP000030001">
    <property type="component" value="Unassembled WGS sequence"/>
</dbReference>
<organism evidence="3 4">
    <name type="scientific">Limosilactobacillus mucosae</name>
    <name type="common">Lactobacillus mucosae</name>
    <dbReference type="NCBI Taxonomy" id="97478"/>
    <lineage>
        <taxon>Bacteria</taxon>
        <taxon>Bacillati</taxon>
        <taxon>Bacillota</taxon>
        <taxon>Bacilli</taxon>
        <taxon>Lactobacillales</taxon>
        <taxon>Lactobacillaceae</taxon>
        <taxon>Limosilactobacillus</taxon>
    </lineage>
</organism>
<dbReference type="SUPFAM" id="SSF103473">
    <property type="entry name" value="MFS general substrate transporter"/>
    <property type="match status" value="1"/>
</dbReference>
<feature type="compositionally biased region" description="Basic and acidic residues" evidence="1">
    <location>
        <begin position="17"/>
        <end position="29"/>
    </location>
</feature>
<dbReference type="AlphaFoldDB" id="A0A099YA36"/>
<evidence type="ECO:0000256" key="1">
    <source>
        <dbReference type="SAM" id="MobiDB-lite"/>
    </source>
</evidence>
<feature type="transmembrane region" description="Helical" evidence="2">
    <location>
        <begin position="190"/>
        <end position="210"/>
    </location>
</feature>
<keyword evidence="2" id="KW-0472">Membrane</keyword>
<reference evidence="3 4" key="1">
    <citation type="submission" date="2014-09" db="EMBL/GenBank/DDBJ databases">
        <title>Lactobacillus mucosae CRL573 Genome Sequencing.</title>
        <authorList>
            <person name="Bleckwedel J."/>
            <person name="Teran L.C."/>
            <person name="Bonacina J."/>
            <person name="Saavedra L."/>
            <person name="Mozzi F.B."/>
            <person name="Raya R.R."/>
        </authorList>
    </citation>
    <scope>NUCLEOTIDE SEQUENCE [LARGE SCALE GENOMIC DNA]</scope>
    <source>
        <strain evidence="3 4">CRL573</strain>
    </source>
</reference>
<evidence type="ECO:0000313" key="3">
    <source>
        <dbReference type="EMBL" id="KGL66256.1"/>
    </source>
</evidence>
<dbReference type="EMBL" id="JROC01000037">
    <property type="protein sequence ID" value="KGL66256.1"/>
    <property type="molecule type" value="Genomic_DNA"/>
</dbReference>
<keyword evidence="2" id="KW-1133">Transmembrane helix</keyword>
<dbReference type="InterPro" id="IPR036259">
    <property type="entry name" value="MFS_trans_sf"/>
</dbReference>
<feature type="transmembrane region" description="Helical" evidence="2">
    <location>
        <begin position="222"/>
        <end position="241"/>
    </location>
</feature>
<name>A0A099YA36_LIMMU</name>
<keyword evidence="2" id="KW-0812">Transmembrane</keyword>
<protein>
    <submittedName>
        <fullName evidence="3">Membrane protein</fullName>
    </submittedName>
</protein>
<comment type="caution">
    <text evidence="3">The sequence shown here is derived from an EMBL/GenBank/DDBJ whole genome shotgun (WGS) entry which is preliminary data.</text>
</comment>
<dbReference type="Pfam" id="PF06570">
    <property type="entry name" value="DUF1129"/>
    <property type="match status" value="1"/>
</dbReference>
<dbReference type="PIRSF" id="PIRSF033111">
    <property type="entry name" value="UCP033111"/>
    <property type="match status" value="1"/>
</dbReference>
<feature type="region of interest" description="Disordered" evidence="1">
    <location>
        <begin position="1"/>
        <end position="37"/>
    </location>
</feature>
<dbReference type="InterPro" id="IPR009214">
    <property type="entry name" value="DUF1129"/>
</dbReference>
<accession>A0A099YA36</accession>
<evidence type="ECO:0000256" key="2">
    <source>
        <dbReference type="SAM" id="Phobius"/>
    </source>
</evidence>
<feature type="transmembrane region" description="Helical" evidence="2">
    <location>
        <begin position="151"/>
        <end position="170"/>
    </location>
</feature>
<feature type="transmembrane region" description="Helical" evidence="2">
    <location>
        <begin position="117"/>
        <end position="139"/>
    </location>
</feature>
<evidence type="ECO:0000313" key="4">
    <source>
        <dbReference type="Proteomes" id="UP000030001"/>
    </source>
</evidence>
<gene>
    <name evidence="3" type="ORF">LX03_09505</name>
</gene>
<proteinExistence type="predicted"/>
<sequence length="259" mass="29308">MAESKEQQPRNAAAGQRQKEYAKDQRQETARAFGKQGLTRKNEEFMFQLNKQLDAQGADPAKKPAMLEETLKALQEGQKTGQTARGLFGTPTQRAHALLHPEPTEQSKTQSSLKLMALDNGIMFFAIFTFMFGLMDWISPQSMKVAHNGNMGITSIIIVAITGGILFGWIAKYMLPVKNEETGKYVKRPLWARIVTVVSGLVMWILIYILTAMMPNSVNPRLNQWFYLILGVAAFALDIWLRGRYHITSAFSPRRQQRQ</sequence>